<sequence length="618" mass="69947">MMACKIGLLFLVIALSFGVYSTTSSEYDYCVVGAGPGGLQIAYYLQKANRNYIVFERGSSAGTFYKKYPRHRKLISINKRFTGKTNKEFNLRHDWNSLISDDETLRMTRYSKEFFPQADVLVQYLNDFATKLNLSTSYNTNILNVSKDAFNDVFILKDQNSKTYKCADLIMSTGMSTEVMPTFKGAEFVETYGSMSLDQEDYEGQSVLILGRGNSAFETADHIITSTNLIHLVGRSRVRLAWATHYVGDLRAINNGLLDTYQLKSLDGLLEASINTQMTLVKHDDKYYVDVYGGTGRMINNTGVGPDNFAIRDPYDRILSCLGFKFDFSIFEESAQPGPCEGKKKKFPSIKGNFESTRVPRMWFAGVVSHSLDWRKSAGGFIHGYRYTARALHRILEWKNHGVKWFHHEIRTLDVLNMIVKRINEASAPYQMFGVVVDVVIYQPGGKAFYVEEFPLQLVPQLQRYTGLPEGPILVINLEYGKGFSGAGKDPFREDRATGDPADAHNSNFLHPVIYFFRTPPTELIGGSKLPKPDRIHHIVEDFLTNWMAPNSHIIPLRRFLENVTEKDLRNFFAQSCFKLAMTHSTLPLACQDQYLKGSGLPGVQNLIAFAQSKELLT</sequence>
<organism evidence="2 3">
    <name type="scientific">Paramuricea clavata</name>
    <name type="common">Red gorgonian</name>
    <name type="synonym">Violescent sea-whip</name>
    <dbReference type="NCBI Taxonomy" id="317549"/>
    <lineage>
        <taxon>Eukaryota</taxon>
        <taxon>Metazoa</taxon>
        <taxon>Cnidaria</taxon>
        <taxon>Anthozoa</taxon>
        <taxon>Octocorallia</taxon>
        <taxon>Malacalcyonacea</taxon>
        <taxon>Plexauridae</taxon>
        <taxon>Paramuricea</taxon>
    </lineage>
</organism>
<dbReference type="Pfam" id="PF13738">
    <property type="entry name" value="Pyr_redox_3"/>
    <property type="match status" value="1"/>
</dbReference>
<dbReference type="InterPro" id="IPR036188">
    <property type="entry name" value="FAD/NAD-bd_sf"/>
</dbReference>
<dbReference type="PANTHER" id="PTHR43539:SF23">
    <property type="entry name" value="FAD-DEPENDENT OXIDOREDUCTASE DOMAIN-CONTAINING PROTEIN 2"/>
    <property type="match status" value="1"/>
</dbReference>
<keyword evidence="3" id="KW-1185">Reference proteome</keyword>
<evidence type="ECO:0000313" key="2">
    <source>
        <dbReference type="EMBL" id="CAB4002841.1"/>
    </source>
</evidence>
<evidence type="ECO:0000256" key="1">
    <source>
        <dbReference type="ARBA" id="ARBA00023002"/>
    </source>
</evidence>
<evidence type="ECO:0000313" key="3">
    <source>
        <dbReference type="Proteomes" id="UP001152795"/>
    </source>
</evidence>
<dbReference type="OrthoDB" id="66881at2759"/>
<dbReference type="GO" id="GO:0050660">
    <property type="term" value="F:flavin adenine dinucleotide binding"/>
    <property type="evidence" value="ECO:0007669"/>
    <property type="project" value="TreeGrafter"/>
</dbReference>
<dbReference type="InterPro" id="IPR050982">
    <property type="entry name" value="Auxin_biosynth/cation_transpt"/>
</dbReference>
<protein>
    <submittedName>
        <fullName evidence="2">FAD-dependent oxidoreductase domain-containing 2-like</fullName>
    </submittedName>
</protein>
<dbReference type="GO" id="GO:0005788">
    <property type="term" value="C:endoplasmic reticulum lumen"/>
    <property type="evidence" value="ECO:0007669"/>
    <property type="project" value="TreeGrafter"/>
</dbReference>
<dbReference type="PRINTS" id="PR00368">
    <property type="entry name" value="FADPNR"/>
</dbReference>
<dbReference type="Gene3D" id="3.50.50.60">
    <property type="entry name" value="FAD/NAD(P)-binding domain"/>
    <property type="match status" value="2"/>
</dbReference>
<dbReference type="EMBL" id="CACRXK020004466">
    <property type="protein sequence ID" value="CAB4002841.1"/>
    <property type="molecule type" value="Genomic_DNA"/>
</dbReference>
<reference evidence="2" key="1">
    <citation type="submission" date="2020-04" db="EMBL/GenBank/DDBJ databases">
        <authorList>
            <person name="Alioto T."/>
            <person name="Alioto T."/>
            <person name="Gomez Garrido J."/>
        </authorList>
    </citation>
    <scope>NUCLEOTIDE SEQUENCE</scope>
    <source>
        <strain evidence="2">A484AB</strain>
    </source>
</reference>
<dbReference type="AlphaFoldDB" id="A0A7D9E905"/>
<dbReference type="Proteomes" id="UP001152795">
    <property type="component" value="Unassembled WGS sequence"/>
</dbReference>
<dbReference type="PANTHER" id="PTHR43539">
    <property type="entry name" value="FLAVIN-BINDING MONOOXYGENASE-LIKE PROTEIN (AFU_ORTHOLOGUE AFUA_4G09220)"/>
    <property type="match status" value="1"/>
</dbReference>
<accession>A0A7D9E905</accession>
<comment type="caution">
    <text evidence="2">The sequence shown here is derived from an EMBL/GenBank/DDBJ whole genome shotgun (WGS) entry which is preliminary data.</text>
</comment>
<dbReference type="GO" id="GO:0004497">
    <property type="term" value="F:monooxygenase activity"/>
    <property type="evidence" value="ECO:0007669"/>
    <property type="project" value="TreeGrafter"/>
</dbReference>
<proteinExistence type="predicted"/>
<dbReference type="SUPFAM" id="SSF51905">
    <property type="entry name" value="FAD/NAD(P)-binding domain"/>
    <property type="match status" value="1"/>
</dbReference>
<keyword evidence="1" id="KW-0560">Oxidoreductase</keyword>
<name>A0A7D9E905_PARCT</name>
<dbReference type="FunFam" id="3.50.50.60:FF:000300">
    <property type="entry name" value="FAD-dependent oxidoreductase domain-containing 2"/>
    <property type="match status" value="1"/>
</dbReference>
<gene>
    <name evidence="2" type="ORF">PACLA_8A013002</name>
</gene>
<dbReference type="GO" id="GO:0036503">
    <property type="term" value="P:ERAD pathway"/>
    <property type="evidence" value="ECO:0007669"/>
    <property type="project" value="TreeGrafter"/>
</dbReference>